<keyword evidence="1" id="KW-1133">Transmembrane helix</keyword>
<accession>A0A1G9VHX9</accession>
<keyword evidence="4" id="KW-1185">Reference proteome</keyword>
<gene>
    <name evidence="3" type="ORF">SAMN04488568_11948</name>
</gene>
<dbReference type="RefSeq" id="WP_091771445.1">
    <property type="nucleotide sequence ID" value="NZ_FNHG01000019.1"/>
</dbReference>
<dbReference type="STRING" id="144026.SAMN04488568_11948"/>
<feature type="domain" description="DUF6468" evidence="2">
    <location>
        <begin position="33"/>
        <end position="108"/>
    </location>
</feature>
<proteinExistence type="predicted"/>
<reference evidence="3 4" key="1">
    <citation type="submission" date="2016-10" db="EMBL/GenBank/DDBJ databases">
        <authorList>
            <person name="de Groot N.N."/>
        </authorList>
    </citation>
    <scope>NUCLEOTIDE SEQUENCE [LARGE SCALE GENOMIC DNA]</scope>
    <source>
        <strain evidence="3 4">DSM 16077</strain>
    </source>
</reference>
<dbReference type="InterPro" id="IPR045531">
    <property type="entry name" value="DUF6468"/>
</dbReference>
<evidence type="ECO:0000313" key="4">
    <source>
        <dbReference type="Proteomes" id="UP000199759"/>
    </source>
</evidence>
<dbReference type="Proteomes" id="UP000199759">
    <property type="component" value="Unassembled WGS sequence"/>
</dbReference>
<name>A0A1G9VHX9_9PROT</name>
<dbReference type="OrthoDB" id="7188138at2"/>
<dbReference type="AlphaFoldDB" id="A0A1G9VHX9"/>
<keyword evidence="1" id="KW-0472">Membrane</keyword>
<dbReference type="EMBL" id="FNHG01000019">
    <property type="protein sequence ID" value="SDM71726.1"/>
    <property type="molecule type" value="Genomic_DNA"/>
</dbReference>
<keyword evidence="1" id="KW-0812">Transmembrane</keyword>
<evidence type="ECO:0000259" key="2">
    <source>
        <dbReference type="Pfam" id="PF20072"/>
    </source>
</evidence>
<dbReference type="Pfam" id="PF20072">
    <property type="entry name" value="DUF6468"/>
    <property type="match status" value="1"/>
</dbReference>
<organism evidence="3 4">
    <name type="scientific">Maricaulis salignorans</name>
    <dbReference type="NCBI Taxonomy" id="144026"/>
    <lineage>
        <taxon>Bacteria</taxon>
        <taxon>Pseudomonadati</taxon>
        <taxon>Pseudomonadota</taxon>
        <taxon>Alphaproteobacteria</taxon>
        <taxon>Maricaulales</taxon>
        <taxon>Maricaulaceae</taxon>
        <taxon>Maricaulis</taxon>
    </lineage>
</organism>
<sequence length="129" mass="13986">MTLAGLIFEALVAGLLLVAVVMCWRVDRRLNALKRGQDGVRSAVIALNEATDRARASLAALERATTESGEVLEARVREARGLSEELRLMTGQADRTADTISRRAPRRRASEIFPEGAGSSVINGLKDVR</sequence>
<protein>
    <recommendedName>
        <fullName evidence="2">DUF6468 domain-containing protein</fullName>
    </recommendedName>
</protein>
<evidence type="ECO:0000256" key="1">
    <source>
        <dbReference type="SAM" id="Phobius"/>
    </source>
</evidence>
<evidence type="ECO:0000313" key="3">
    <source>
        <dbReference type="EMBL" id="SDM71726.1"/>
    </source>
</evidence>
<feature type="transmembrane region" description="Helical" evidence="1">
    <location>
        <begin position="6"/>
        <end position="26"/>
    </location>
</feature>